<comment type="caution">
    <text evidence="3">The sequence shown here is derived from an EMBL/GenBank/DDBJ whole genome shotgun (WGS) entry which is preliminary data.</text>
</comment>
<evidence type="ECO:0000313" key="4">
    <source>
        <dbReference type="Proteomes" id="UP001194696"/>
    </source>
</evidence>
<protein>
    <submittedName>
        <fullName evidence="3">Uncharacterized protein</fullName>
    </submittedName>
</protein>
<keyword evidence="4" id="KW-1185">Reference proteome</keyword>
<dbReference type="Proteomes" id="UP001194696">
    <property type="component" value="Unassembled WGS sequence"/>
</dbReference>
<organism evidence="3 4">
    <name type="scientific">Linnemannia gamsii</name>
    <dbReference type="NCBI Taxonomy" id="64522"/>
    <lineage>
        <taxon>Eukaryota</taxon>
        <taxon>Fungi</taxon>
        <taxon>Fungi incertae sedis</taxon>
        <taxon>Mucoromycota</taxon>
        <taxon>Mortierellomycotina</taxon>
        <taxon>Mortierellomycetes</taxon>
        <taxon>Mortierellales</taxon>
        <taxon>Mortierellaceae</taxon>
        <taxon>Linnemannia</taxon>
    </lineage>
</organism>
<dbReference type="Pfam" id="PF14027">
    <property type="entry name" value="Questin_oxidase"/>
    <property type="match status" value="1"/>
</dbReference>
<evidence type="ECO:0000256" key="2">
    <source>
        <dbReference type="SAM" id="MobiDB-lite"/>
    </source>
</evidence>
<evidence type="ECO:0000256" key="1">
    <source>
        <dbReference type="ARBA" id="ARBA00023002"/>
    </source>
</evidence>
<gene>
    <name evidence="3" type="ORF">BGZ96_001820</name>
</gene>
<name>A0ABQ7JLV1_9FUNG</name>
<keyword evidence="1" id="KW-0560">Oxidoreductase</keyword>
<accession>A0ABQ7JLV1</accession>
<evidence type="ECO:0000313" key="3">
    <source>
        <dbReference type="EMBL" id="KAG0279754.1"/>
    </source>
</evidence>
<dbReference type="EMBL" id="JAAAIM010001318">
    <property type="protein sequence ID" value="KAG0279754.1"/>
    <property type="molecule type" value="Genomic_DNA"/>
</dbReference>
<proteinExistence type="predicted"/>
<dbReference type="InterPro" id="IPR025337">
    <property type="entry name" value="Questin_oxidase-like"/>
</dbReference>
<feature type="region of interest" description="Disordered" evidence="2">
    <location>
        <begin position="128"/>
        <end position="151"/>
    </location>
</feature>
<sequence length="229" mass="25580">MIRNDKRLDGMFDAGFQGRLNVVMSSRVSLLKSYLGMWTSQVHSVEEALKDLSQTSSLLLFTATNRFGDKQQLDKHLANVLLATHAARFLIHVLPGEEEKEQLLKAIWMSLVATFVVQGRPKLSLSQQQQHQQQQPMMAEVNPQDAGEHDDDEEDGYFVAVSGMKVPSGRWKTLAQDAIHADHQIVSKIVRSLWWAELEHGSCGELFYNAAFRAVGDDPASDESTGPGF</sequence>
<reference evidence="3 4" key="1">
    <citation type="journal article" date="2020" name="Fungal Divers.">
        <title>Resolving the Mortierellaceae phylogeny through synthesis of multi-gene phylogenetics and phylogenomics.</title>
        <authorList>
            <person name="Vandepol N."/>
            <person name="Liber J."/>
            <person name="Desiro A."/>
            <person name="Na H."/>
            <person name="Kennedy M."/>
            <person name="Barry K."/>
            <person name="Grigoriev I.V."/>
            <person name="Miller A.N."/>
            <person name="O'Donnell K."/>
            <person name="Stajich J.E."/>
            <person name="Bonito G."/>
        </authorList>
    </citation>
    <scope>NUCLEOTIDE SEQUENCE [LARGE SCALE GENOMIC DNA]</scope>
    <source>
        <strain evidence="3 4">AD045</strain>
    </source>
</reference>